<dbReference type="AlphaFoldDB" id="A0AAI9UGC4"/>
<feature type="signal peptide" evidence="1">
    <location>
        <begin position="1"/>
        <end position="15"/>
    </location>
</feature>
<protein>
    <submittedName>
        <fullName evidence="2">Uncharacterized protein</fullName>
    </submittedName>
</protein>
<evidence type="ECO:0000313" key="3">
    <source>
        <dbReference type="Proteomes" id="UP001239795"/>
    </source>
</evidence>
<organism evidence="2 3">
    <name type="scientific">Colletotrichum melonis</name>
    <dbReference type="NCBI Taxonomy" id="1209925"/>
    <lineage>
        <taxon>Eukaryota</taxon>
        <taxon>Fungi</taxon>
        <taxon>Dikarya</taxon>
        <taxon>Ascomycota</taxon>
        <taxon>Pezizomycotina</taxon>
        <taxon>Sordariomycetes</taxon>
        <taxon>Hypocreomycetidae</taxon>
        <taxon>Glomerellales</taxon>
        <taxon>Glomerellaceae</taxon>
        <taxon>Colletotrichum</taxon>
        <taxon>Colletotrichum acutatum species complex</taxon>
    </lineage>
</organism>
<keyword evidence="1" id="KW-0732">Signal</keyword>
<evidence type="ECO:0000256" key="1">
    <source>
        <dbReference type="SAM" id="SignalP"/>
    </source>
</evidence>
<comment type="caution">
    <text evidence="2">The sequence shown here is derived from an EMBL/GenBank/DDBJ whole genome shotgun (WGS) entry which is preliminary data.</text>
</comment>
<feature type="chain" id="PRO_5042529931" evidence="1">
    <location>
        <begin position="16"/>
        <end position="86"/>
    </location>
</feature>
<dbReference type="EMBL" id="MLGG01000015">
    <property type="protein sequence ID" value="KAK1457834.1"/>
    <property type="molecule type" value="Genomic_DNA"/>
</dbReference>
<sequence length="86" mass="9111">MRFLIFGAHAGLAIAATAPGCHFWVRETSTGQNVGQGCVGKGWTIYPWAAKTRVGVTADQSCNLKTESTTYAAQFDGECIATVQGK</sequence>
<accession>A0AAI9UGC4</accession>
<gene>
    <name evidence="2" type="ORF">CMEL01_15817</name>
</gene>
<proteinExistence type="predicted"/>
<evidence type="ECO:0000313" key="2">
    <source>
        <dbReference type="EMBL" id="KAK1457834.1"/>
    </source>
</evidence>
<keyword evidence="3" id="KW-1185">Reference proteome</keyword>
<dbReference type="Proteomes" id="UP001239795">
    <property type="component" value="Unassembled WGS sequence"/>
</dbReference>
<reference evidence="2 3" key="1">
    <citation type="submission" date="2016-10" db="EMBL/GenBank/DDBJ databases">
        <title>The genome sequence of Colletotrichum fioriniae PJ7.</title>
        <authorList>
            <person name="Baroncelli R."/>
        </authorList>
    </citation>
    <scope>NUCLEOTIDE SEQUENCE [LARGE SCALE GENOMIC DNA]</scope>
    <source>
        <strain evidence="2">Col 31</strain>
    </source>
</reference>
<name>A0AAI9UGC4_9PEZI</name>